<proteinExistence type="predicted"/>
<accession>A0A9P7YNR5</accession>
<dbReference type="AlphaFoldDB" id="A0A9P7YNR5"/>
<name>A0A9P7YNR5_9HELO</name>
<evidence type="ECO:0000256" key="1">
    <source>
        <dbReference type="SAM" id="MobiDB-lite"/>
    </source>
</evidence>
<protein>
    <submittedName>
        <fullName evidence="2">Uncharacterized protein</fullName>
    </submittedName>
</protein>
<sequence>MCDQRPDQKHIQKLIPCNEVPNEMGSSLEIIKLTPGSANLSGITRRLRRIEWARLDETALFRAMLPTSNLREQMPGKLASIIHMQVHQEHQLVLVIRNQDEIIGFAIYQPLVNDRVSENDTAEYINLKDSDLAVVDNIASGAVNWPEGTITEPCEMYRGFTEEACQRIMGATPFCRLWKLEADPKYLCALNALELLLQSGLEICRKEGIPMFTAMLSGDPASVSVLTDRGFTTRVKASMDWYGLDGKDAPQTFEGACMVFDSELGENSRESFLDDEKTPTAERHPP</sequence>
<keyword evidence="3" id="KW-1185">Reference proteome</keyword>
<dbReference type="EMBL" id="MU251392">
    <property type="protein sequence ID" value="KAG9237158.1"/>
    <property type="molecule type" value="Genomic_DNA"/>
</dbReference>
<evidence type="ECO:0000313" key="3">
    <source>
        <dbReference type="Proteomes" id="UP000824998"/>
    </source>
</evidence>
<reference evidence="2" key="1">
    <citation type="journal article" date="2021" name="IMA Fungus">
        <title>Genomic characterization of three marine fungi, including Emericellopsis atlantica sp. nov. with signatures of a generalist lifestyle and marine biomass degradation.</title>
        <authorList>
            <person name="Hagestad O.C."/>
            <person name="Hou L."/>
            <person name="Andersen J.H."/>
            <person name="Hansen E.H."/>
            <person name="Altermark B."/>
            <person name="Li C."/>
            <person name="Kuhnert E."/>
            <person name="Cox R.J."/>
            <person name="Crous P.W."/>
            <person name="Spatafora J.W."/>
            <person name="Lail K."/>
            <person name="Amirebrahimi M."/>
            <person name="Lipzen A."/>
            <person name="Pangilinan J."/>
            <person name="Andreopoulos W."/>
            <person name="Hayes R.D."/>
            <person name="Ng V."/>
            <person name="Grigoriev I.V."/>
            <person name="Jackson S.A."/>
            <person name="Sutton T.D.S."/>
            <person name="Dobson A.D.W."/>
            <person name="Rama T."/>
        </authorList>
    </citation>
    <scope>NUCLEOTIDE SEQUENCE</scope>
    <source>
        <strain evidence="2">TRa018bII</strain>
    </source>
</reference>
<feature type="region of interest" description="Disordered" evidence="1">
    <location>
        <begin position="266"/>
        <end position="286"/>
    </location>
</feature>
<comment type="caution">
    <text evidence="2">The sequence shown here is derived from an EMBL/GenBank/DDBJ whole genome shotgun (WGS) entry which is preliminary data.</text>
</comment>
<evidence type="ECO:0000313" key="2">
    <source>
        <dbReference type="EMBL" id="KAG9237158.1"/>
    </source>
</evidence>
<dbReference type="Proteomes" id="UP000824998">
    <property type="component" value="Unassembled WGS sequence"/>
</dbReference>
<gene>
    <name evidence="2" type="ORF">BJ875DRAFT_438723</name>
</gene>
<organism evidence="2 3">
    <name type="scientific">Amylocarpus encephaloides</name>
    <dbReference type="NCBI Taxonomy" id="45428"/>
    <lineage>
        <taxon>Eukaryota</taxon>
        <taxon>Fungi</taxon>
        <taxon>Dikarya</taxon>
        <taxon>Ascomycota</taxon>
        <taxon>Pezizomycotina</taxon>
        <taxon>Leotiomycetes</taxon>
        <taxon>Helotiales</taxon>
        <taxon>Helotiales incertae sedis</taxon>
        <taxon>Amylocarpus</taxon>
    </lineage>
</organism>